<feature type="compositionally biased region" description="Polar residues" evidence="1">
    <location>
        <begin position="90"/>
        <end position="100"/>
    </location>
</feature>
<accession>A0A1Z5RJT4</accession>
<proteinExistence type="predicted"/>
<dbReference type="InParanoid" id="A0A1Z5RJT4"/>
<dbReference type="EMBL" id="CM000764">
    <property type="protein sequence ID" value="OQU83616.1"/>
    <property type="molecule type" value="Genomic_DNA"/>
</dbReference>
<reference evidence="3" key="2">
    <citation type="journal article" date="2018" name="Plant J.">
        <title>The Sorghum bicolor reference genome: improved assembly, gene annotations, a transcriptome atlas, and signatures of genome organization.</title>
        <authorList>
            <person name="McCormick R.F."/>
            <person name="Truong S.K."/>
            <person name="Sreedasyam A."/>
            <person name="Jenkins J."/>
            <person name="Shu S."/>
            <person name="Sims D."/>
            <person name="Kennedy M."/>
            <person name="Amirebrahimi M."/>
            <person name="Weers B.D."/>
            <person name="McKinley B."/>
            <person name="Mattison A."/>
            <person name="Morishige D.T."/>
            <person name="Grimwood J."/>
            <person name="Schmutz J."/>
            <person name="Mullet J.E."/>
        </authorList>
    </citation>
    <scope>NUCLEOTIDE SEQUENCE [LARGE SCALE GENOMIC DNA]</scope>
    <source>
        <strain evidence="3">cv. BTx623</strain>
    </source>
</reference>
<reference evidence="2 3" key="1">
    <citation type="journal article" date="2009" name="Nature">
        <title>The Sorghum bicolor genome and the diversification of grasses.</title>
        <authorList>
            <person name="Paterson A.H."/>
            <person name="Bowers J.E."/>
            <person name="Bruggmann R."/>
            <person name="Dubchak I."/>
            <person name="Grimwood J."/>
            <person name="Gundlach H."/>
            <person name="Haberer G."/>
            <person name="Hellsten U."/>
            <person name="Mitros T."/>
            <person name="Poliakov A."/>
            <person name="Schmutz J."/>
            <person name="Spannagl M."/>
            <person name="Tang H."/>
            <person name="Wang X."/>
            <person name="Wicker T."/>
            <person name="Bharti A.K."/>
            <person name="Chapman J."/>
            <person name="Feltus F.A."/>
            <person name="Gowik U."/>
            <person name="Grigoriev I.V."/>
            <person name="Lyons E."/>
            <person name="Maher C.A."/>
            <person name="Martis M."/>
            <person name="Narechania A."/>
            <person name="Otillar R.P."/>
            <person name="Penning B.W."/>
            <person name="Salamov A.A."/>
            <person name="Wang Y."/>
            <person name="Zhang L."/>
            <person name="Carpita N.C."/>
            <person name="Freeling M."/>
            <person name="Gingle A.R."/>
            <person name="Hash C.T."/>
            <person name="Keller B."/>
            <person name="Klein P."/>
            <person name="Kresovich S."/>
            <person name="McCann M.C."/>
            <person name="Ming R."/>
            <person name="Peterson D.G."/>
            <person name="Mehboob-ur-Rahman"/>
            <person name="Ware D."/>
            <person name="Westhoff P."/>
            <person name="Mayer K.F."/>
            <person name="Messing J."/>
            <person name="Rokhsar D.S."/>
        </authorList>
    </citation>
    <scope>NUCLEOTIDE SEQUENCE [LARGE SCALE GENOMIC DNA]</scope>
    <source>
        <strain evidence="3">cv. BTx623</strain>
    </source>
</reference>
<dbReference type="AlphaFoldDB" id="A0A1Z5RJT4"/>
<feature type="region of interest" description="Disordered" evidence="1">
    <location>
        <begin position="1"/>
        <end position="103"/>
    </location>
</feature>
<evidence type="ECO:0000313" key="2">
    <source>
        <dbReference type="EMBL" id="OQU83616.1"/>
    </source>
</evidence>
<dbReference type="Gramene" id="OQU83616">
    <property type="protein sequence ID" value="OQU83616"/>
    <property type="gene ID" value="SORBI_3005G145550"/>
</dbReference>
<dbReference type="ExpressionAtlas" id="A0A1Z5RJT4">
    <property type="expression patterns" value="baseline and differential"/>
</dbReference>
<evidence type="ECO:0000256" key="1">
    <source>
        <dbReference type="SAM" id="MobiDB-lite"/>
    </source>
</evidence>
<sequence length="152" mass="16072">MGIVQNGRANMTTGPRRSPALGPQHPPCAPGCSQPPAARPLNGRRPPPLATGTSASRHPCCVPTAAAPPHRRLGYTTSTPKGKKNKLSRSGKSTNSTPTKGSAYFADVVDDDTDSRCELLSRLRHQSSFASPILRGLQSRGIEREADPISVP</sequence>
<gene>
    <name evidence="2" type="ORF">SORBI_3005G145550</name>
</gene>
<protein>
    <submittedName>
        <fullName evidence="2">Uncharacterized protein</fullName>
    </submittedName>
</protein>
<name>A0A1Z5RJT4_SORBI</name>
<keyword evidence="3" id="KW-1185">Reference proteome</keyword>
<organism evidence="2 3">
    <name type="scientific">Sorghum bicolor</name>
    <name type="common">Sorghum</name>
    <name type="synonym">Sorghum vulgare</name>
    <dbReference type="NCBI Taxonomy" id="4558"/>
    <lineage>
        <taxon>Eukaryota</taxon>
        <taxon>Viridiplantae</taxon>
        <taxon>Streptophyta</taxon>
        <taxon>Embryophyta</taxon>
        <taxon>Tracheophyta</taxon>
        <taxon>Spermatophyta</taxon>
        <taxon>Magnoliopsida</taxon>
        <taxon>Liliopsida</taxon>
        <taxon>Poales</taxon>
        <taxon>Poaceae</taxon>
        <taxon>PACMAD clade</taxon>
        <taxon>Panicoideae</taxon>
        <taxon>Andropogonodae</taxon>
        <taxon>Andropogoneae</taxon>
        <taxon>Sorghinae</taxon>
        <taxon>Sorghum</taxon>
    </lineage>
</organism>
<evidence type="ECO:0000313" key="3">
    <source>
        <dbReference type="Proteomes" id="UP000000768"/>
    </source>
</evidence>
<dbReference type="Proteomes" id="UP000000768">
    <property type="component" value="Chromosome 5"/>
</dbReference>